<feature type="non-terminal residue" evidence="3">
    <location>
        <position position="1"/>
    </location>
</feature>
<accession>A0A1Y6CDU0</accession>
<feature type="transmembrane region" description="Helical" evidence="1">
    <location>
        <begin position="42"/>
        <end position="67"/>
    </location>
</feature>
<gene>
    <name evidence="3" type="ORF">SAMN05428998_1181</name>
</gene>
<dbReference type="AlphaFoldDB" id="A0A1Y6CDU0"/>
<dbReference type="RefSeq" id="WP_143596279.1">
    <property type="nucleotide sequence ID" value="NZ_FWZX01000018.1"/>
</dbReference>
<keyword evidence="1" id="KW-0472">Membrane</keyword>
<dbReference type="Pfam" id="PF01609">
    <property type="entry name" value="DDE_Tnp_1"/>
    <property type="match status" value="1"/>
</dbReference>
<keyword evidence="4" id="KW-1185">Reference proteome</keyword>
<dbReference type="Proteomes" id="UP000192917">
    <property type="component" value="Unassembled WGS sequence"/>
</dbReference>
<feature type="domain" description="Transposase IS4-like" evidence="2">
    <location>
        <begin position="6"/>
        <end position="51"/>
    </location>
</feature>
<dbReference type="PANTHER" id="PTHR33408:SF2">
    <property type="entry name" value="TRANSPOSASE DDE DOMAIN-CONTAINING PROTEIN"/>
    <property type="match status" value="1"/>
</dbReference>
<keyword evidence="1" id="KW-0812">Transmembrane</keyword>
<evidence type="ECO:0000313" key="3">
    <source>
        <dbReference type="EMBL" id="SMF51175.1"/>
    </source>
</evidence>
<sequence>DENPAAMRQRRETVEHPFGTIKARMGATHFLMKRLRNVKTETALAVLAYNLTRVMNILGVGALMAAIRA</sequence>
<proteinExistence type="predicted"/>
<protein>
    <submittedName>
        <fullName evidence="3">Transposase</fullName>
    </submittedName>
</protein>
<evidence type="ECO:0000259" key="2">
    <source>
        <dbReference type="Pfam" id="PF01609"/>
    </source>
</evidence>
<keyword evidence="1" id="KW-1133">Transmembrane helix</keyword>
<evidence type="ECO:0000313" key="4">
    <source>
        <dbReference type="Proteomes" id="UP000192917"/>
    </source>
</evidence>
<dbReference type="InterPro" id="IPR002559">
    <property type="entry name" value="Transposase_11"/>
</dbReference>
<dbReference type="STRING" id="560819.SAMN05428998_1181"/>
<reference evidence="3 4" key="1">
    <citation type="submission" date="2017-04" db="EMBL/GenBank/DDBJ databases">
        <authorList>
            <person name="Afonso C.L."/>
            <person name="Miller P.J."/>
            <person name="Scott M.A."/>
            <person name="Spackman E."/>
            <person name="Goraichik I."/>
            <person name="Dimitrov K.M."/>
            <person name="Suarez D.L."/>
            <person name="Swayne D.E."/>
        </authorList>
    </citation>
    <scope>NUCLEOTIDE SEQUENCE [LARGE SCALE GENOMIC DNA]</scope>
    <source>
        <strain evidence="3 4">USBA 355</strain>
    </source>
</reference>
<name>A0A1Y6CDU0_9PROT</name>
<dbReference type="EMBL" id="FWZX01000018">
    <property type="protein sequence ID" value="SMF51175.1"/>
    <property type="molecule type" value="Genomic_DNA"/>
</dbReference>
<organism evidence="3 4">
    <name type="scientific">Tistlia consotensis USBA 355</name>
    <dbReference type="NCBI Taxonomy" id="560819"/>
    <lineage>
        <taxon>Bacteria</taxon>
        <taxon>Pseudomonadati</taxon>
        <taxon>Pseudomonadota</taxon>
        <taxon>Alphaproteobacteria</taxon>
        <taxon>Rhodospirillales</taxon>
        <taxon>Rhodovibrionaceae</taxon>
        <taxon>Tistlia</taxon>
    </lineage>
</organism>
<evidence type="ECO:0000256" key="1">
    <source>
        <dbReference type="SAM" id="Phobius"/>
    </source>
</evidence>
<dbReference type="PANTHER" id="PTHR33408">
    <property type="entry name" value="TRANSPOSASE"/>
    <property type="match status" value="1"/>
</dbReference>